<organism evidence="3 4">
    <name type="scientific">Clostridium chromiireducens</name>
    <dbReference type="NCBI Taxonomy" id="225345"/>
    <lineage>
        <taxon>Bacteria</taxon>
        <taxon>Bacillati</taxon>
        <taxon>Bacillota</taxon>
        <taxon>Clostridia</taxon>
        <taxon>Eubacteriales</taxon>
        <taxon>Clostridiaceae</taxon>
        <taxon>Clostridium</taxon>
    </lineage>
</organism>
<dbReference type="EMBL" id="WSRQ01000014">
    <property type="protein sequence ID" value="MVX64182.1"/>
    <property type="molecule type" value="Genomic_DNA"/>
</dbReference>
<dbReference type="PANTHER" id="PTHR45947">
    <property type="entry name" value="SULFOQUINOVOSYL TRANSFERASE SQD2"/>
    <property type="match status" value="1"/>
</dbReference>
<dbReference type="AlphaFoldDB" id="A0A964RM41"/>
<name>A0A964RM41_9CLOT</name>
<dbReference type="InterPro" id="IPR050194">
    <property type="entry name" value="Glycosyltransferase_grp1"/>
</dbReference>
<proteinExistence type="predicted"/>
<evidence type="ECO:0000313" key="3">
    <source>
        <dbReference type="EMBL" id="MVX64182.1"/>
    </source>
</evidence>
<dbReference type="Pfam" id="PF13439">
    <property type="entry name" value="Glyco_transf_4"/>
    <property type="match status" value="1"/>
</dbReference>
<dbReference type="Pfam" id="PF00534">
    <property type="entry name" value="Glycos_transf_1"/>
    <property type="match status" value="1"/>
</dbReference>
<dbReference type="SUPFAM" id="SSF53756">
    <property type="entry name" value="UDP-Glycosyltransferase/glycogen phosphorylase"/>
    <property type="match status" value="1"/>
</dbReference>
<comment type="caution">
    <text evidence="3">The sequence shown here is derived from an EMBL/GenBank/DDBJ whole genome shotgun (WGS) entry which is preliminary data.</text>
</comment>
<dbReference type="PANTHER" id="PTHR45947:SF3">
    <property type="entry name" value="SULFOQUINOVOSYL TRANSFERASE SQD2"/>
    <property type="match status" value="1"/>
</dbReference>
<reference evidence="3" key="1">
    <citation type="submission" date="2019-12" db="EMBL/GenBank/DDBJ databases">
        <title>Microbes associate with the intestines of laboratory mice.</title>
        <authorList>
            <person name="Navarre W."/>
            <person name="Wong E."/>
        </authorList>
    </citation>
    <scope>NUCLEOTIDE SEQUENCE</scope>
    <source>
        <strain evidence="3">NM79_F5</strain>
    </source>
</reference>
<dbReference type="InterPro" id="IPR028098">
    <property type="entry name" value="Glyco_trans_4-like_N"/>
</dbReference>
<gene>
    <name evidence="3" type="ORF">GKZ28_10820</name>
</gene>
<evidence type="ECO:0000313" key="4">
    <source>
        <dbReference type="Proteomes" id="UP000656077"/>
    </source>
</evidence>
<feature type="domain" description="Glycosyl transferase family 1" evidence="1">
    <location>
        <begin position="195"/>
        <end position="367"/>
    </location>
</feature>
<feature type="domain" description="Glycosyltransferase subfamily 4-like N-terminal" evidence="2">
    <location>
        <begin position="85"/>
        <end position="183"/>
    </location>
</feature>
<dbReference type="GO" id="GO:0016757">
    <property type="term" value="F:glycosyltransferase activity"/>
    <property type="evidence" value="ECO:0007669"/>
    <property type="project" value="InterPro"/>
</dbReference>
<dbReference type="RefSeq" id="WP_160359178.1">
    <property type="nucleotide sequence ID" value="NZ_WSRQ01000014.1"/>
</dbReference>
<dbReference type="CDD" id="cd03801">
    <property type="entry name" value="GT4_PimA-like"/>
    <property type="match status" value="1"/>
</dbReference>
<protein>
    <submittedName>
        <fullName evidence="3">Glycosyltransferase</fullName>
    </submittedName>
</protein>
<evidence type="ECO:0000259" key="2">
    <source>
        <dbReference type="Pfam" id="PF13439"/>
    </source>
</evidence>
<accession>A0A964RM41</accession>
<dbReference type="Gene3D" id="3.40.50.2000">
    <property type="entry name" value="Glycogen Phosphorylase B"/>
    <property type="match status" value="2"/>
</dbReference>
<sequence length="391" mass="45096">MNIVIISTGVLPQPAIKGGAVESLVDILINYNEKYRLHDLSVYTIYDENAIRLIGEYSKCKFIYIKRSKLIQYLFNKEMIPIRFMLIFYINKVVRLIKKRADFDLICIQNEYIYGNRVQKVSRGKPLILHLHNDYINVDVKGVVKKINCFDGIISISDYLKKRIKEVNQSVKVDTIYNGIDLTKFKDVETHIKSKVKEKFGINEDEVVVVYAGRLTEEKGIKELLIAFNDIPSTYNITLLIIGNSLFNGSVENQFVKELKKLANKKRNKIIFTGYISYEEMPDIYSIGDIGCVPSVWEEPFGLTVIEQMAMGLPMIVSDAGAIPEIVDNSCALIVKRDKEYTQNLKESILKLYVKPELRERMGMQAKLKVEKFSADDFSELIYKYINEFRN</sequence>
<dbReference type="Proteomes" id="UP000656077">
    <property type="component" value="Unassembled WGS sequence"/>
</dbReference>
<dbReference type="InterPro" id="IPR001296">
    <property type="entry name" value="Glyco_trans_1"/>
</dbReference>
<evidence type="ECO:0000259" key="1">
    <source>
        <dbReference type="Pfam" id="PF00534"/>
    </source>
</evidence>